<evidence type="ECO:0000313" key="3">
    <source>
        <dbReference type="EMBL" id="SVB62306.1"/>
    </source>
</evidence>
<dbReference type="SUPFAM" id="SSF109998">
    <property type="entry name" value="Triger factor/SurA peptide-binding domain-like"/>
    <property type="match status" value="1"/>
</dbReference>
<dbReference type="GO" id="GO:0003755">
    <property type="term" value="F:peptidyl-prolyl cis-trans isomerase activity"/>
    <property type="evidence" value="ECO:0007669"/>
    <property type="project" value="InterPro"/>
</dbReference>
<dbReference type="PROSITE" id="PS50198">
    <property type="entry name" value="PPIC_PPIASE_2"/>
    <property type="match status" value="1"/>
</dbReference>
<dbReference type="SUPFAM" id="SSF54534">
    <property type="entry name" value="FKBP-like"/>
    <property type="match status" value="1"/>
</dbReference>
<protein>
    <recommendedName>
        <fullName evidence="2">PpiC domain-containing protein</fullName>
    </recommendedName>
</protein>
<dbReference type="InterPro" id="IPR046357">
    <property type="entry name" value="PPIase_dom_sf"/>
</dbReference>
<dbReference type="EMBL" id="UINC01049940">
    <property type="protein sequence ID" value="SVB62306.1"/>
    <property type="molecule type" value="Genomic_DNA"/>
</dbReference>
<keyword evidence="1" id="KW-0472">Membrane</keyword>
<dbReference type="InterPro" id="IPR000297">
    <property type="entry name" value="PPIase_PpiC"/>
</dbReference>
<accession>A0A382FGU8</accession>
<keyword evidence="1" id="KW-1133">Transmembrane helix</keyword>
<dbReference type="InterPro" id="IPR027304">
    <property type="entry name" value="Trigger_fact/SurA_dom_sf"/>
</dbReference>
<feature type="domain" description="PpiC" evidence="2">
    <location>
        <begin position="195"/>
        <end position="288"/>
    </location>
</feature>
<organism evidence="3">
    <name type="scientific">marine metagenome</name>
    <dbReference type="NCBI Taxonomy" id="408172"/>
    <lineage>
        <taxon>unclassified sequences</taxon>
        <taxon>metagenomes</taxon>
        <taxon>ecological metagenomes</taxon>
    </lineage>
</organism>
<proteinExistence type="predicted"/>
<dbReference type="Pfam" id="PF13624">
    <property type="entry name" value="SurA_N_3"/>
    <property type="match status" value="1"/>
</dbReference>
<keyword evidence="1" id="KW-0812">Transmembrane</keyword>
<name>A0A382FGU8_9ZZZZ</name>
<reference evidence="3" key="1">
    <citation type="submission" date="2018-05" db="EMBL/GenBank/DDBJ databases">
        <authorList>
            <person name="Lanie J.A."/>
            <person name="Ng W.-L."/>
            <person name="Kazmierczak K.M."/>
            <person name="Andrzejewski T.M."/>
            <person name="Davidsen T.M."/>
            <person name="Wayne K.J."/>
            <person name="Tettelin H."/>
            <person name="Glass J.I."/>
            <person name="Rusch D."/>
            <person name="Podicherti R."/>
            <person name="Tsui H.-C.T."/>
            <person name="Winkler M.E."/>
        </authorList>
    </citation>
    <scope>NUCLEOTIDE SEQUENCE</scope>
</reference>
<evidence type="ECO:0000259" key="2">
    <source>
        <dbReference type="PROSITE" id="PS50198"/>
    </source>
</evidence>
<feature type="transmembrane region" description="Helical" evidence="1">
    <location>
        <begin position="27"/>
        <end position="49"/>
    </location>
</feature>
<dbReference type="Gene3D" id="3.10.50.40">
    <property type="match status" value="1"/>
</dbReference>
<gene>
    <name evidence="3" type="ORF">METZ01_LOCUS215160</name>
</gene>
<sequence length="359" mass="42048">MTTTNNKYTDKRHKIAKDPKKKQRNKFILFGILTISFIFLIVLGTGYVIRYVIPQGKTVVQVGEIKYDRADMLKMLRVKQKNSEMMGSQMNNSEEIFKALQNMIENEIIDQISPSLGIIIPPEQIDIYVRDVFMPSYNNEESPDPVQIEREFKEIFSNYLTSVGLSEEEYKKFTRWSMLREQMRQYIGETVPTVAEQVYLHRLMILPDDEIDIMKKKYEDGTPFKYIVREFSKDNEEVIRRGGEIGWVPKGIFPEYDYIIFDLEPNLLSIEAQSIKSPPLLYFFMISDKDPARPIALEELDQLKTQALKDWLNTKRKEFNVSANFNSEVHGWLTKQLSVSTLKKPEEKKSRLQELGILQ</sequence>
<dbReference type="AlphaFoldDB" id="A0A382FGU8"/>
<evidence type="ECO:0000256" key="1">
    <source>
        <dbReference type="SAM" id="Phobius"/>
    </source>
</evidence>